<evidence type="ECO:0008006" key="7">
    <source>
        <dbReference type="Google" id="ProtNLM"/>
    </source>
</evidence>
<dbReference type="FunCoup" id="A0A1V8TS43">
    <property type="interactions" value="1857"/>
</dbReference>
<gene>
    <name evidence="5" type="ORF">B0A48_00907</name>
</gene>
<dbReference type="OrthoDB" id="1898560at2759"/>
<dbReference type="Pfam" id="PF05002">
    <property type="entry name" value="SGS"/>
    <property type="match status" value="1"/>
</dbReference>
<dbReference type="CDD" id="cd06466">
    <property type="entry name" value="p23_CS_SGT1_like"/>
    <property type="match status" value="1"/>
</dbReference>
<dbReference type="AlphaFoldDB" id="A0A1V8TS43"/>
<dbReference type="Gene3D" id="1.25.40.10">
    <property type="entry name" value="Tetratricopeptide repeat domain"/>
    <property type="match status" value="1"/>
</dbReference>
<dbReference type="InParanoid" id="A0A1V8TS43"/>
<organism evidence="5 6">
    <name type="scientific">Cryoendolithus antarcticus</name>
    <dbReference type="NCBI Taxonomy" id="1507870"/>
    <lineage>
        <taxon>Eukaryota</taxon>
        <taxon>Fungi</taxon>
        <taxon>Dikarya</taxon>
        <taxon>Ascomycota</taxon>
        <taxon>Pezizomycotina</taxon>
        <taxon>Dothideomycetes</taxon>
        <taxon>Dothideomycetidae</taxon>
        <taxon>Cladosporiales</taxon>
        <taxon>Cladosporiaceae</taxon>
        <taxon>Cryoendolithus</taxon>
    </lineage>
</organism>
<dbReference type="InterPro" id="IPR007052">
    <property type="entry name" value="CS_dom"/>
</dbReference>
<accession>A0A1V8TS43</accession>
<dbReference type="GO" id="GO:0051087">
    <property type="term" value="F:protein-folding chaperone binding"/>
    <property type="evidence" value="ECO:0007669"/>
    <property type="project" value="InterPro"/>
</dbReference>
<feature type="region of interest" description="Disordered" evidence="2">
    <location>
        <begin position="369"/>
        <end position="401"/>
    </location>
</feature>
<dbReference type="PROSITE" id="PS51203">
    <property type="entry name" value="CS"/>
    <property type="match status" value="1"/>
</dbReference>
<dbReference type="Gene3D" id="2.60.40.790">
    <property type="match status" value="1"/>
</dbReference>
<evidence type="ECO:0000259" key="3">
    <source>
        <dbReference type="PROSITE" id="PS51048"/>
    </source>
</evidence>
<dbReference type="InterPro" id="IPR044563">
    <property type="entry name" value="Sgt1-like"/>
</dbReference>
<feature type="compositionally biased region" description="Basic and acidic residues" evidence="2">
    <location>
        <begin position="312"/>
        <end position="323"/>
    </location>
</feature>
<dbReference type="SUPFAM" id="SSF48452">
    <property type="entry name" value="TPR-like"/>
    <property type="match status" value="1"/>
</dbReference>
<dbReference type="InterPro" id="IPR008978">
    <property type="entry name" value="HSP20-like_chaperone"/>
</dbReference>
<protein>
    <recommendedName>
        <fullName evidence="7">SGS-domain-containing protein</fullName>
    </recommendedName>
</protein>
<dbReference type="Proteomes" id="UP000192596">
    <property type="component" value="Unassembled WGS sequence"/>
</dbReference>
<evidence type="ECO:0000259" key="4">
    <source>
        <dbReference type="PROSITE" id="PS51203"/>
    </source>
</evidence>
<evidence type="ECO:0000313" key="6">
    <source>
        <dbReference type="Proteomes" id="UP000192596"/>
    </source>
</evidence>
<proteinExistence type="inferred from homology"/>
<dbReference type="PROSITE" id="PS51048">
    <property type="entry name" value="SGS"/>
    <property type="match status" value="1"/>
</dbReference>
<name>A0A1V8TS43_9PEZI</name>
<dbReference type="PANTHER" id="PTHR45862">
    <property type="entry name" value="PROTEIN SGT1 HOMOLOG"/>
    <property type="match status" value="1"/>
</dbReference>
<dbReference type="EMBL" id="NAJO01000002">
    <property type="protein sequence ID" value="OQO14032.1"/>
    <property type="molecule type" value="Genomic_DNA"/>
</dbReference>
<dbReference type="Pfam" id="PF04969">
    <property type="entry name" value="CS"/>
    <property type="match status" value="1"/>
</dbReference>
<dbReference type="InterPro" id="IPR011990">
    <property type="entry name" value="TPR-like_helical_dom_sf"/>
</dbReference>
<comment type="similarity">
    <text evidence="1">Belongs to the SGT1 family.</text>
</comment>
<feature type="compositionally biased region" description="Polar residues" evidence="2">
    <location>
        <begin position="369"/>
        <end position="380"/>
    </location>
</feature>
<evidence type="ECO:0000256" key="1">
    <source>
        <dbReference type="ARBA" id="ARBA00008509"/>
    </source>
</evidence>
<sequence length="401" mass="44170">MADHSARGKKLAEDKKYVEAIAAYTSALQQSPTSPQYFIERSSAYLKAGKLQESLNDAEHAVVYAKQREKRELIVTAQLRRGIALFRFDRYADAAFVLGIVKKLQEKETTHAMWLKKSEDKLSAMEEGDERRNVTVQEVPMLDANTSGGAGKTGNGSVSYQVKAPPPLPQQTPIDKIRHDWYQNNEFVYFTLLAKGVPKESAKVEILERSLSISFPVAASNSDYDFTLDPLFAAVQPENSTVRVLTTKIEVILAKTVAGQKWSKLESDEPVTAGAEDSTSEPTSDNVAKRAVFAAPAAGPVYPTSSKSGPKNWDKITDDLGKSDKKHKSGGIEDDDDYEGGDEANHFFKKLFKGSSPEVQRAMMKSYTESNGTALSTNWEEVSKAKVETTPPDGMEAKKWG</sequence>
<feature type="region of interest" description="Disordered" evidence="2">
    <location>
        <begin position="264"/>
        <end position="286"/>
    </location>
</feature>
<reference evidence="6" key="1">
    <citation type="submission" date="2017-03" db="EMBL/GenBank/DDBJ databases">
        <title>Genomes of endolithic fungi from Antarctica.</title>
        <authorList>
            <person name="Coleine C."/>
            <person name="Masonjones S."/>
            <person name="Stajich J.E."/>
        </authorList>
    </citation>
    <scope>NUCLEOTIDE SEQUENCE [LARGE SCALE GENOMIC DNA]</scope>
    <source>
        <strain evidence="6">CCFEE 5527</strain>
    </source>
</reference>
<comment type="caution">
    <text evidence="5">The sequence shown here is derived from an EMBL/GenBank/DDBJ whole genome shotgun (WGS) entry which is preliminary data.</text>
</comment>
<evidence type="ECO:0000313" key="5">
    <source>
        <dbReference type="EMBL" id="OQO14032.1"/>
    </source>
</evidence>
<evidence type="ECO:0000256" key="2">
    <source>
        <dbReference type="SAM" id="MobiDB-lite"/>
    </source>
</evidence>
<dbReference type="STRING" id="1507870.A0A1V8TS43"/>
<dbReference type="InterPro" id="IPR007699">
    <property type="entry name" value="SGS_dom"/>
</dbReference>
<feature type="domain" description="SGS" evidence="3">
    <location>
        <begin position="301"/>
        <end position="401"/>
    </location>
</feature>
<feature type="compositionally biased region" description="Acidic residues" evidence="2">
    <location>
        <begin position="332"/>
        <end position="342"/>
    </location>
</feature>
<keyword evidence="6" id="KW-1185">Reference proteome</keyword>
<feature type="region of interest" description="Disordered" evidence="2">
    <location>
        <begin position="299"/>
        <end position="343"/>
    </location>
</feature>
<dbReference type="SUPFAM" id="SSF49764">
    <property type="entry name" value="HSP20-like chaperones"/>
    <property type="match status" value="1"/>
</dbReference>
<feature type="domain" description="CS" evidence="4">
    <location>
        <begin position="174"/>
        <end position="266"/>
    </location>
</feature>